<comment type="caution">
    <text evidence="2">The sequence shown here is derived from an EMBL/GenBank/DDBJ whole genome shotgun (WGS) entry which is preliminary data.</text>
</comment>
<reference evidence="2 3" key="1">
    <citation type="submission" date="2007-01" db="EMBL/GenBank/DDBJ databases">
        <authorList>
            <person name="Haygood M."/>
            <person name="Podell S."/>
            <person name="Anderson C."/>
            <person name="Hopkinson B."/>
            <person name="Roe K."/>
            <person name="Barbeau K."/>
            <person name="Gaasterland T."/>
            <person name="Ferriera S."/>
            <person name="Johnson J."/>
            <person name="Kravitz S."/>
            <person name="Beeson K."/>
            <person name="Sutton G."/>
            <person name="Rogers Y.-H."/>
            <person name="Friedman R."/>
            <person name="Frazier M."/>
            <person name="Venter J.C."/>
        </authorList>
    </citation>
    <scope>NUCLEOTIDE SEQUENCE [LARGE SCALE GENOMIC DNA]</scope>
    <source>
        <strain evidence="2 3">ATCC 23134</strain>
    </source>
</reference>
<keyword evidence="1" id="KW-1133">Transmembrane helix</keyword>
<evidence type="ECO:0000313" key="2">
    <source>
        <dbReference type="EMBL" id="EAY29523.1"/>
    </source>
</evidence>
<keyword evidence="3" id="KW-1185">Reference proteome</keyword>
<organism evidence="2 3">
    <name type="scientific">Microscilla marina ATCC 23134</name>
    <dbReference type="NCBI Taxonomy" id="313606"/>
    <lineage>
        <taxon>Bacteria</taxon>
        <taxon>Pseudomonadati</taxon>
        <taxon>Bacteroidota</taxon>
        <taxon>Cytophagia</taxon>
        <taxon>Cytophagales</taxon>
        <taxon>Microscillaceae</taxon>
        <taxon>Microscilla</taxon>
    </lineage>
</organism>
<dbReference type="EMBL" id="AAWS01000010">
    <property type="protein sequence ID" value="EAY29523.1"/>
    <property type="molecule type" value="Genomic_DNA"/>
</dbReference>
<dbReference type="Proteomes" id="UP000004095">
    <property type="component" value="Unassembled WGS sequence"/>
</dbReference>
<dbReference type="AlphaFoldDB" id="A1ZIY7"/>
<keyword evidence="1" id="KW-0812">Transmembrane</keyword>
<protein>
    <submittedName>
        <fullName evidence="2">Uncharacterized protein</fullName>
    </submittedName>
</protein>
<gene>
    <name evidence="2" type="ORF">M23134_00407</name>
</gene>
<proteinExistence type="predicted"/>
<accession>A1ZIY7</accession>
<sequence length="48" mass="5325">MSDQLLVGVTNVMGNPFKNQIIALAFSPFLGNGVFYCVYLNVFLLVKE</sequence>
<evidence type="ECO:0000313" key="3">
    <source>
        <dbReference type="Proteomes" id="UP000004095"/>
    </source>
</evidence>
<feature type="transmembrane region" description="Helical" evidence="1">
    <location>
        <begin position="20"/>
        <end position="46"/>
    </location>
</feature>
<keyword evidence="1" id="KW-0472">Membrane</keyword>
<name>A1ZIY7_MICM2</name>
<evidence type="ECO:0000256" key="1">
    <source>
        <dbReference type="SAM" id="Phobius"/>
    </source>
</evidence>